<evidence type="ECO:0000313" key="3">
    <source>
        <dbReference type="EMBL" id="CAB5061538.1"/>
    </source>
</evidence>
<dbReference type="InterPro" id="IPR023393">
    <property type="entry name" value="START-like_dom_sf"/>
</dbReference>
<dbReference type="EMBL" id="CAFBQT010000028">
    <property type="protein sequence ID" value="CAB5061538.1"/>
    <property type="molecule type" value="Genomic_DNA"/>
</dbReference>
<dbReference type="Gene3D" id="3.30.530.20">
    <property type="match status" value="1"/>
</dbReference>
<dbReference type="PANTHER" id="PTHR39683">
    <property type="entry name" value="CONSERVED PROTEIN TB16.3"/>
    <property type="match status" value="1"/>
</dbReference>
<sequence>MSQPSKSTVTIEAPVATVRELLFDLPGYPSWTTAIKSVTSDEIGSDGKITKATMVIDAGVMKDRVSLSYDWSKAPEAVSFSLEEADLLTEMTGSYQIKDNGDDTTEVSYELVVKVSMPVPEMMRKKTEQSTVDLALSQLKKRAEA</sequence>
<dbReference type="AlphaFoldDB" id="A0A6J6GDU3"/>
<accession>A0A6J6GDU3</accession>
<reference evidence="1" key="1">
    <citation type="submission" date="2020-05" db="EMBL/GenBank/DDBJ databases">
        <authorList>
            <person name="Chiriac C."/>
            <person name="Salcher M."/>
            <person name="Ghai R."/>
            <person name="Kavagutti S V."/>
        </authorList>
    </citation>
    <scope>NUCLEOTIDE SEQUENCE</scope>
</reference>
<gene>
    <name evidence="1" type="ORF">UFOPK1791_01027</name>
    <name evidence="2" type="ORF">UFOPK2312_00111</name>
    <name evidence="3" type="ORF">UFOPK4355_00361</name>
</gene>
<dbReference type="SUPFAM" id="SSF55961">
    <property type="entry name" value="Bet v1-like"/>
    <property type="match status" value="1"/>
</dbReference>
<evidence type="ECO:0000313" key="2">
    <source>
        <dbReference type="EMBL" id="CAB4662811.1"/>
    </source>
</evidence>
<name>A0A6J6GDU3_9ZZZZ</name>
<dbReference type="Pfam" id="PF10604">
    <property type="entry name" value="Polyketide_cyc2"/>
    <property type="match status" value="1"/>
</dbReference>
<organism evidence="1">
    <name type="scientific">freshwater metagenome</name>
    <dbReference type="NCBI Taxonomy" id="449393"/>
    <lineage>
        <taxon>unclassified sequences</taxon>
        <taxon>metagenomes</taxon>
        <taxon>ecological metagenomes</taxon>
    </lineage>
</organism>
<proteinExistence type="predicted"/>
<dbReference type="EMBL" id="CAEZUF010000128">
    <property type="protein sequence ID" value="CAB4599452.1"/>
    <property type="molecule type" value="Genomic_DNA"/>
</dbReference>
<dbReference type="EMBL" id="CAEZWY010000005">
    <property type="protein sequence ID" value="CAB4662811.1"/>
    <property type="molecule type" value="Genomic_DNA"/>
</dbReference>
<dbReference type="PANTHER" id="PTHR39683:SF4">
    <property type="entry name" value="COENZYME Q-BINDING PROTEIN COQ10 START DOMAIN-CONTAINING PROTEIN"/>
    <property type="match status" value="1"/>
</dbReference>
<dbReference type="InterPro" id="IPR019587">
    <property type="entry name" value="Polyketide_cyclase/dehydratase"/>
</dbReference>
<protein>
    <submittedName>
        <fullName evidence="1">Unannotated protein</fullName>
    </submittedName>
</protein>
<evidence type="ECO:0000313" key="1">
    <source>
        <dbReference type="EMBL" id="CAB4599452.1"/>
    </source>
</evidence>